<keyword evidence="7" id="KW-1185">Reference proteome</keyword>
<dbReference type="InterPro" id="IPR021731">
    <property type="entry name" value="AMIN_dom"/>
</dbReference>
<reference evidence="6 7" key="1">
    <citation type="submission" date="2016-10" db="EMBL/GenBank/DDBJ databases">
        <authorList>
            <person name="de Groot N.N."/>
        </authorList>
    </citation>
    <scope>NUCLEOTIDE SEQUENCE [LARGE SCALE GENOMIC DNA]</scope>
    <source>
        <strain evidence="6 7">CGMCC 1.6848</strain>
    </source>
</reference>
<dbReference type="STRING" id="442341.SAMN04487959_11046"/>
<sequence>MRVRAAIFALLGLATTPLDSYAANITQARSWTDDAGKTRVVLELSAPVTPTVFELANPHRLVVDLPGAVAGADLGEQLAFSGSPIRAMRTGEHRHMTRLVLDLSEPVQVKHFLLAPHQGQPDRLVLDLTHAGKGATATQPIASVTLPGPLQNAPASPGRDIIVVVDAGHGGKDPGAVGANGTYEKDVVLAIARQLERRLDGIPGFEGELTRKDDTFLSLRERTRIARDLSADFFVSIHADAATRKSAQGSSIYALSTSGASSETARWLTRQESASLLGEEDEHIALAEADPMLRSVLLDLAMGITLTDSISAGDRVLKEMGEVNRLHKPRVEQAAFVVLKSPDIPSLLVETGFITNAQEEQRLKDPIHQAKLTDAILNGLVGHFDKKSPPGTWLAQQKTSRVAITNAMLEKQVAVEKPQRPAVYQIQEGETLAQISKALGIPLDSLRDENPVEELPLQAGATLRLPAGPDNTGT</sequence>
<accession>A0A1I3D6D6</accession>
<comment type="catalytic activity">
    <reaction evidence="1">
        <text>Hydrolyzes the link between N-acetylmuramoyl residues and L-amino acid residues in certain cell-wall glycopeptides.</text>
        <dbReference type="EC" id="3.5.1.28"/>
    </reaction>
</comment>
<protein>
    <recommendedName>
        <fullName evidence="2">N-acetylmuramoyl-L-alanine amidase</fullName>
        <ecNumber evidence="2">3.5.1.28</ecNumber>
    </recommendedName>
</protein>
<dbReference type="GO" id="GO:0008745">
    <property type="term" value="F:N-acetylmuramoyl-L-alanine amidase activity"/>
    <property type="evidence" value="ECO:0007669"/>
    <property type="project" value="UniProtKB-EC"/>
</dbReference>
<dbReference type="SUPFAM" id="SSF53187">
    <property type="entry name" value="Zn-dependent exopeptidases"/>
    <property type="match status" value="1"/>
</dbReference>
<evidence type="ECO:0000259" key="5">
    <source>
        <dbReference type="PROSITE" id="PS50943"/>
    </source>
</evidence>
<dbReference type="SUPFAM" id="SSF54106">
    <property type="entry name" value="LysM domain"/>
    <property type="match status" value="1"/>
</dbReference>
<organism evidence="6 7">
    <name type="scientific">Modicisalibacter xianhensis</name>
    <dbReference type="NCBI Taxonomy" id="442341"/>
    <lineage>
        <taxon>Bacteria</taxon>
        <taxon>Pseudomonadati</taxon>
        <taxon>Pseudomonadota</taxon>
        <taxon>Gammaproteobacteria</taxon>
        <taxon>Oceanospirillales</taxon>
        <taxon>Halomonadaceae</taxon>
        <taxon>Modicisalibacter</taxon>
    </lineage>
</organism>
<dbReference type="GO" id="GO:0030288">
    <property type="term" value="C:outer membrane-bounded periplasmic space"/>
    <property type="evidence" value="ECO:0007669"/>
    <property type="project" value="TreeGrafter"/>
</dbReference>
<feature type="signal peptide" evidence="4">
    <location>
        <begin position="1"/>
        <end position="22"/>
    </location>
</feature>
<evidence type="ECO:0000256" key="3">
    <source>
        <dbReference type="ARBA" id="ARBA00022801"/>
    </source>
</evidence>
<dbReference type="Pfam" id="PF01520">
    <property type="entry name" value="Amidase_3"/>
    <property type="match status" value="1"/>
</dbReference>
<dbReference type="Gene3D" id="3.10.350.10">
    <property type="entry name" value="LysM domain"/>
    <property type="match status" value="1"/>
</dbReference>
<evidence type="ECO:0000256" key="1">
    <source>
        <dbReference type="ARBA" id="ARBA00001561"/>
    </source>
</evidence>
<dbReference type="EC" id="3.5.1.28" evidence="2"/>
<dbReference type="InterPro" id="IPR001387">
    <property type="entry name" value="Cro/C1-type_HTH"/>
</dbReference>
<gene>
    <name evidence="6" type="ORF">SAMN04487959_11046</name>
</gene>
<keyword evidence="4" id="KW-0732">Signal</keyword>
<dbReference type="InterPro" id="IPR050695">
    <property type="entry name" value="N-acetylmuramoyl_amidase_3"/>
</dbReference>
<evidence type="ECO:0000313" key="7">
    <source>
        <dbReference type="Proteomes" id="UP000199040"/>
    </source>
</evidence>
<dbReference type="SMART" id="SM00646">
    <property type="entry name" value="Ami_3"/>
    <property type="match status" value="1"/>
</dbReference>
<dbReference type="Proteomes" id="UP000199040">
    <property type="component" value="Unassembled WGS sequence"/>
</dbReference>
<dbReference type="InterPro" id="IPR002508">
    <property type="entry name" value="MurNAc-LAA_cat"/>
</dbReference>
<dbReference type="RefSeq" id="WP_092847379.1">
    <property type="nucleotide sequence ID" value="NZ_FOPY01000010.1"/>
</dbReference>
<dbReference type="PANTHER" id="PTHR30404">
    <property type="entry name" value="N-ACETYLMURAMOYL-L-ALANINE AMIDASE"/>
    <property type="match status" value="1"/>
</dbReference>
<evidence type="ECO:0000313" key="6">
    <source>
        <dbReference type="EMBL" id="SFH82246.1"/>
    </source>
</evidence>
<feature type="domain" description="HTH cro/C1-type" evidence="5">
    <location>
        <begin position="430"/>
        <end position="446"/>
    </location>
</feature>
<evidence type="ECO:0000256" key="2">
    <source>
        <dbReference type="ARBA" id="ARBA00011901"/>
    </source>
</evidence>
<feature type="chain" id="PRO_5011664403" description="N-acetylmuramoyl-L-alanine amidase" evidence="4">
    <location>
        <begin position="23"/>
        <end position="474"/>
    </location>
</feature>
<dbReference type="Gene3D" id="3.40.630.40">
    <property type="entry name" value="Zn-dependent exopeptidases"/>
    <property type="match status" value="1"/>
</dbReference>
<dbReference type="PROSITE" id="PS50943">
    <property type="entry name" value="HTH_CROC1"/>
    <property type="match status" value="1"/>
</dbReference>
<dbReference type="EMBL" id="FOPY01000010">
    <property type="protein sequence ID" value="SFH82246.1"/>
    <property type="molecule type" value="Genomic_DNA"/>
</dbReference>
<proteinExistence type="predicted"/>
<dbReference type="AlphaFoldDB" id="A0A1I3D6D6"/>
<dbReference type="Gene3D" id="2.60.40.3500">
    <property type="match status" value="1"/>
</dbReference>
<dbReference type="CDD" id="cd02696">
    <property type="entry name" value="MurNAc-LAA"/>
    <property type="match status" value="1"/>
</dbReference>
<evidence type="ECO:0000256" key="4">
    <source>
        <dbReference type="SAM" id="SignalP"/>
    </source>
</evidence>
<dbReference type="PANTHER" id="PTHR30404:SF0">
    <property type="entry name" value="N-ACETYLMURAMOYL-L-ALANINE AMIDASE AMIC"/>
    <property type="match status" value="1"/>
</dbReference>
<dbReference type="Pfam" id="PF11741">
    <property type="entry name" value="AMIN"/>
    <property type="match status" value="1"/>
</dbReference>
<dbReference type="InterPro" id="IPR036779">
    <property type="entry name" value="LysM_dom_sf"/>
</dbReference>
<keyword evidence="3" id="KW-0378">Hydrolase</keyword>
<dbReference type="GO" id="GO:0009253">
    <property type="term" value="P:peptidoglycan catabolic process"/>
    <property type="evidence" value="ECO:0007669"/>
    <property type="project" value="InterPro"/>
</dbReference>
<name>A0A1I3D6D6_9GAMM</name>